<dbReference type="GO" id="GO:0004386">
    <property type="term" value="F:helicase activity"/>
    <property type="evidence" value="ECO:0007669"/>
    <property type="project" value="UniProtKB-KW"/>
</dbReference>
<name>A0AAX6ES32_IRIPA</name>
<keyword evidence="1" id="KW-0378">Hydrolase</keyword>
<dbReference type="AlphaFoldDB" id="A0AAX6ES32"/>
<evidence type="ECO:0000313" key="2">
    <source>
        <dbReference type="Proteomes" id="UP001140949"/>
    </source>
</evidence>
<keyword evidence="1" id="KW-0347">Helicase</keyword>
<organism evidence="1 2">
    <name type="scientific">Iris pallida</name>
    <name type="common">Sweet iris</name>
    <dbReference type="NCBI Taxonomy" id="29817"/>
    <lineage>
        <taxon>Eukaryota</taxon>
        <taxon>Viridiplantae</taxon>
        <taxon>Streptophyta</taxon>
        <taxon>Embryophyta</taxon>
        <taxon>Tracheophyta</taxon>
        <taxon>Spermatophyta</taxon>
        <taxon>Magnoliopsida</taxon>
        <taxon>Liliopsida</taxon>
        <taxon>Asparagales</taxon>
        <taxon>Iridaceae</taxon>
        <taxon>Iridoideae</taxon>
        <taxon>Irideae</taxon>
        <taxon>Iris</taxon>
    </lineage>
</organism>
<protein>
    <submittedName>
        <fullName evidence="1">DNA repair helicase XPD</fullName>
    </submittedName>
</protein>
<keyword evidence="1" id="KW-0067">ATP-binding</keyword>
<accession>A0AAX6ES32</accession>
<sequence length="88" mass="10259">MWTMQLNCHDASLAIKHVFDHFQSVIITYGTLSQIDLYPRLLHFNHVISHSFTLSMTKDLYVPWFRLMEGMAYNSIVKHLSDSDTIVS</sequence>
<comment type="caution">
    <text evidence="1">The sequence shown here is derived from an EMBL/GenBank/DDBJ whole genome shotgun (WGS) entry which is preliminary data.</text>
</comment>
<dbReference type="EMBL" id="JANAVB010034616">
    <property type="protein sequence ID" value="KAJ6806595.1"/>
    <property type="molecule type" value="Genomic_DNA"/>
</dbReference>
<reference evidence="1" key="1">
    <citation type="journal article" date="2023" name="GigaByte">
        <title>Genome assembly of the bearded iris, Iris pallida Lam.</title>
        <authorList>
            <person name="Bruccoleri R.E."/>
            <person name="Oakeley E.J."/>
            <person name="Faust A.M.E."/>
            <person name="Altorfer M."/>
            <person name="Dessus-Babus S."/>
            <person name="Burckhardt D."/>
            <person name="Oertli M."/>
            <person name="Naumann U."/>
            <person name="Petersen F."/>
            <person name="Wong J."/>
        </authorList>
    </citation>
    <scope>NUCLEOTIDE SEQUENCE</scope>
    <source>
        <strain evidence="1">GSM-AAB239-AS_SAM_17_03QT</strain>
    </source>
</reference>
<gene>
    <name evidence="1" type="ORF">M6B38_175680</name>
</gene>
<evidence type="ECO:0000313" key="1">
    <source>
        <dbReference type="EMBL" id="KAJ6806595.1"/>
    </source>
</evidence>
<keyword evidence="2" id="KW-1185">Reference proteome</keyword>
<dbReference type="FunFam" id="3.40.50.300:FF:000128">
    <property type="entry name" value="Putative DNA repair helicase RAD3"/>
    <property type="match status" value="1"/>
</dbReference>
<dbReference type="Proteomes" id="UP001140949">
    <property type="component" value="Unassembled WGS sequence"/>
</dbReference>
<keyword evidence="1" id="KW-0547">Nucleotide-binding</keyword>
<reference evidence="1" key="2">
    <citation type="submission" date="2023-04" db="EMBL/GenBank/DDBJ databases">
        <authorList>
            <person name="Bruccoleri R.E."/>
            <person name="Oakeley E.J."/>
            <person name="Faust A.-M."/>
            <person name="Dessus-Babus S."/>
            <person name="Altorfer M."/>
            <person name="Burckhardt D."/>
            <person name="Oertli M."/>
            <person name="Naumann U."/>
            <person name="Petersen F."/>
            <person name="Wong J."/>
        </authorList>
    </citation>
    <scope>NUCLEOTIDE SEQUENCE</scope>
    <source>
        <strain evidence="1">GSM-AAB239-AS_SAM_17_03QT</strain>
        <tissue evidence="1">Leaf</tissue>
    </source>
</reference>
<proteinExistence type="predicted"/>